<evidence type="ECO:0000313" key="1">
    <source>
        <dbReference type="EMBL" id="RIB19200.1"/>
    </source>
</evidence>
<protein>
    <submittedName>
        <fullName evidence="1">Uncharacterized protein</fullName>
    </submittedName>
</protein>
<organism evidence="1 2">
    <name type="scientific">Gigaspora rosea</name>
    <dbReference type="NCBI Taxonomy" id="44941"/>
    <lineage>
        <taxon>Eukaryota</taxon>
        <taxon>Fungi</taxon>
        <taxon>Fungi incertae sedis</taxon>
        <taxon>Mucoromycota</taxon>
        <taxon>Glomeromycotina</taxon>
        <taxon>Glomeromycetes</taxon>
        <taxon>Diversisporales</taxon>
        <taxon>Gigasporaceae</taxon>
        <taxon>Gigaspora</taxon>
    </lineage>
</organism>
<comment type="caution">
    <text evidence="1">The sequence shown here is derived from an EMBL/GenBank/DDBJ whole genome shotgun (WGS) entry which is preliminary data.</text>
</comment>
<dbReference type="EMBL" id="QKWP01000489">
    <property type="protein sequence ID" value="RIB19200.1"/>
    <property type="molecule type" value="Genomic_DNA"/>
</dbReference>
<reference evidence="1 2" key="1">
    <citation type="submission" date="2018-06" db="EMBL/GenBank/DDBJ databases">
        <title>Comparative genomics reveals the genomic features of Rhizophagus irregularis, R. cerebriforme, R. diaphanum and Gigaspora rosea, and their symbiotic lifestyle signature.</title>
        <authorList>
            <person name="Morin E."/>
            <person name="San Clemente H."/>
            <person name="Chen E.C.H."/>
            <person name="De La Providencia I."/>
            <person name="Hainaut M."/>
            <person name="Kuo A."/>
            <person name="Kohler A."/>
            <person name="Murat C."/>
            <person name="Tang N."/>
            <person name="Roy S."/>
            <person name="Loubradou J."/>
            <person name="Henrissat B."/>
            <person name="Grigoriev I.V."/>
            <person name="Corradi N."/>
            <person name="Roux C."/>
            <person name="Martin F.M."/>
        </authorList>
    </citation>
    <scope>NUCLEOTIDE SEQUENCE [LARGE SCALE GENOMIC DNA]</scope>
    <source>
        <strain evidence="1 2">DAOM 194757</strain>
    </source>
</reference>
<sequence>MAMELVWPYVVSASNPSVNCFLDWAKNQKNELYKLKYQQIFWYLQAIINFRTGVRYNQPLLKSAACRIFAPIWSARRHPIYQAIEIADEEQLIRLRPEIRQIIENNSVVAQSGWSNQHQGLDAILEEVNKTLKTLIPPIPAQKHWEMAARNCTKFMKLRKKLFATMGYADSESSGPRSRPDYEEESQRFRIRLRKTGFLNPNLNHSFEGLDKNNKLSVQMKSFSNKAQAQRINYIKGKFGLIKSEPTRSIPVTFDEAQLQSSESSLKKEEIVFAIENLIGSLNEAKRPQFRGLRTKKKRNY</sequence>
<dbReference type="OrthoDB" id="2407615at2759"/>
<proteinExistence type="predicted"/>
<gene>
    <name evidence="1" type="ORF">C2G38_2036252</name>
</gene>
<name>A0A397V9T2_9GLOM</name>
<dbReference type="AlphaFoldDB" id="A0A397V9T2"/>
<dbReference type="Proteomes" id="UP000266673">
    <property type="component" value="Unassembled WGS sequence"/>
</dbReference>
<keyword evidence="2" id="KW-1185">Reference proteome</keyword>
<accession>A0A397V9T2</accession>
<evidence type="ECO:0000313" key="2">
    <source>
        <dbReference type="Proteomes" id="UP000266673"/>
    </source>
</evidence>